<evidence type="ECO:0000259" key="2">
    <source>
        <dbReference type="PROSITE" id="PS50110"/>
    </source>
</evidence>
<dbReference type="InterPro" id="IPR001789">
    <property type="entry name" value="Sig_transdc_resp-reg_receiver"/>
</dbReference>
<reference evidence="4 5" key="1">
    <citation type="submission" date="2019-05" db="EMBL/GenBank/DDBJ databases">
        <title>Pseudomonas edaphica sp. nov., isolated from rhizospheric soil of Cistus ladanifer L. in Spain.</title>
        <authorList>
            <person name="Peix A."/>
        </authorList>
    </citation>
    <scope>NUCLEOTIDE SEQUENCE [LARGE SCALE GENOMIC DNA]</scope>
    <source>
        <strain evidence="4 5">RD25</strain>
    </source>
</reference>
<dbReference type="PANTHER" id="PTHR33121">
    <property type="entry name" value="CYCLIC DI-GMP PHOSPHODIESTERASE PDEF"/>
    <property type="match status" value="1"/>
</dbReference>
<dbReference type="Pfam" id="PF00072">
    <property type="entry name" value="Response_reg"/>
    <property type="match status" value="1"/>
</dbReference>
<dbReference type="InterPro" id="IPR050706">
    <property type="entry name" value="Cyclic-di-GMP_PDE-like"/>
</dbReference>
<feature type="domain" description="Response regulatory" evidence="2">
    <location>
        <begin position="7"/>
        <end position="128"/>
    </location>
</feature>
<dbReference type="RefSeq" id="WP_138451851.1">
    <property type="nucleotide sequence ID" value="NZ_VBVZ01000222.1"/>
</dbReference>
<gene>
    <name evidence="4" type="ORF">FEM54_16030</name>
</gene>
<dbReference type="InterPro" id="IPR011006">
    <property type="entry name" value="CheY-like_superfamily"/>
</dbReference>
<evidence type="ECO:0000259" key="3">
    <source>
        <dbReference type="PROSITE" id="PS50883"/>
    </source>
</evidence>
<dbReference type="Pfam" id="PF00563">
    <property type="entry name" value="EAL"/>
    <property type="match status" value="1"/>
</dbReference>
<comment type="caution">
    <text evidence="4">The sequence shown here is derived from an EMBL/GenBank/DDBJ whole genome shotgun (WGS) entry which is preliminary data.</text>
</comment>
<proteinExistence type="predicted"/>
<name>A0ABY2U537_9PSED</name>
<dbReference type="Gene3D" id="3.20.20.450">
    <property type="entry name" value="EAL domain"/>
    <property type="match status" value="1"/>
</dbReference>
<dbReference type="SUPFAM" id="SSF141868">
    <property type="entry name" value="EAL domain-like"/>
    <property type="match status" value="1"/>
</dbReference>
<dbReference type="Proteomes" id="UP000304941">
    <property type="component" value="Unassembled WGS sequence"/>
</dbReference>
<feature type="domain" description="EAL" evidence="3">
    <location>
        <begin position="142"/>
        <end position="395"/>
    </location>
</feature>
<dbReference type="InterPro" id="IPR001633">
    <property type="entry name" value="EAL_dom"/>
</dbReference>
<keyword evidence="5" id="KW-1185">Reference proteome</keyword>
<evidence type="ECO:0000256" key="1">
    <source>
        <dbReference type="PROSITE-ProRule" id="PRU00169"/>
    </source>
</evidence>
<dbReference type="CDD" id="cd01948">
    <property type="entry name" value="EAL"/>
    <property type="match status" value="1"/>
</dbReference>
<dbReference type="SMART" id="SM00052">
    <property type="entry name" value="EAL"/>
    <property type="match status" value="1"/>
</dbReference>
<dbReference type="Gene3D" id="3.40.50.2300">
    <property type="match status" value="1"/>
</dbReference>
<dbReference type="SUPFAM" id="SSF52172">
    <property type="entry name" value="CheY-like"/>
    <property type="match status" value="1"/>
</dbReference>
<dbReference type="PROSITE" id="PS50883">
    <property type="entry name" value="EAL"/>
    <property type="match status" value="1"/>
</dbReference>
<feature type="modified residue" description="4-aspartylphosphate" evidence="1">
    <location>
        <position position="58"/>
    </location>
</feature>
<dbReference type="PANTHER" id="PTHR33121:SF70">
    <property type="entry name" value="SIGNALING PROTEIN YKOW"/>
    <property type="match status" value="1"/>
</dbReference>
<dbReference type="SMART" id="SM00448">
    <property type="entry name" value="REC"/>
    <property type="match status" value="1"/>
</dbReference>
<protein>
    <submittedName>
        <fullName evidence="4">EAL domain-containing protein</fullName>
    </submittedName>
</protein>
<dbReference type="PROSITE" id="PS50110">
    <property type="entry name" value="RESPONSE_REGULATORY"/>
    <property type="match status" value="1"/>
</dbReference>
<dbReference type="EMBL" id="VBVZ01000222">
    <property type="protein sequence ID" value="TLG90790.1"/>
    <property type="molecule type" value="Genomic_DNA"/>
</dbReference>
<accession>A0ABY2U537</accession>
<sequence>MPVLPLRVLVLEDHHFQRAIAVNLLKQLGCETVFAAANGAQALRTLREAGPVDIVLCDLHMEGMDGLEFLQRATNAGLVRSVIINSSLTEDVRRAARKLVPLLGGVVLGDVCKPLEIDAVEPLLKQYLNGAGTCQNSRGCNIAIGDEEVRLAMAHQQMETYFQPKVDLRSGGVTGVEALARWNHPFSGLVSPAVFMPAVESCNLLNELFFAQLDDGMRLQADALKRGYLLNVAFNLQAVQLTNVTWALEVKARLASHGLSGAGLTFELAENGLMEASPACLENLVRLRMMGCRLSIDDFGAGFSSLQRLCQLPFNEIKLDGEFVRTLDHEPYCRAVVVSTLALGRALGMTVVAKGIEAQSQHEQLLDLGCTQGQGFLFALPMSRHALLDWLEARSE</sequence>
<keyword evidence="1" id="KW-0597">Phosphoprotein</keyword>
<evidence type="ECO:0000313" key="4">
    <source>
        <dbReference type="EMBL" id="TLG90790.1"/>
    </source>
</evidence>
<evidence type="ECO:0000313" key="5">
    <source>
        <dbReference type="Proteomes" id="UP000304941"/>
    </source>
</evidence>
<dbReference type="InterPro" id="IPR035919">
    <property type="entry name" value="EAL_sf"/>
</dbReference>
<organism evidence="4 5">
    <name type="scientific">Pseudomonas edaphica</name>
    <dbReference type="NCBI Taxonomy" id="2006980"/>
    <lineage>
        <taxon>Bacteria</taxon>
        <taxon>Pseudomonadati</taxon>
        <taxon>Pseudomonadota</taxon>
        <taxon>Gammaproteobacteria</taxon>
        <taxon>Pseudomonadales</taxon>
        <taxon>Pseudomonadaceae</taxon>
        <taxon>Pseudomonas</taxon>
    </lineage>
</organism>